<feature type="domain" description="KASH" evidence="9">
    <location>
        <begin position="371"/>
        <end position="430"/>
    </location>
</feature>
<evidence type="ECO:0000256" key="8">
    <source>
        <dbReference type="PROSITE-ProRule" id="PRU00385"/>
    </source>
</evidence>
<evidence type="ECO:0000259" key="9">
    <source>
        <dbReference type="PROSITE" id="PS51049"/>
    </source>
</evidence>
<dbReference type="GO" id="GO:0005737">
    <property type="term" value="C:cytoplasm"/>
    <property type="evidence" value="ECO:0007669"/>
    <property type="project" value="TreeGrafter"/>
</dbReference>
<dbReference type="GO" id="GO:0034993">
    <property type="term" value="C:meiotic nuclear membrane microtubule tethering complex"/>
    <property type="evidence" value="ECO:0007669"/>
    <property type="project" value="TreeGrafter"/>
</dbReference>
<dbReference type="EMBL" id="BPLR01001102">
    <property type="protein sequence ID" value="GIZ00013.1"/>
    <property type="molecule type" value="Genomic_DNA"/>
</dbReference>
<gene>
    <name evidence="10" type="primary">Syne1_1</name>
    <name evidence="10" type="ORF">CEXT_478792</name>
</gene>
<organism evidence="10 11">
    <name type="scientific">Caerostris extrusa</name>
    <name type="common">Bark spider</name>
    <name type="synonym">Caerostris bankana</name>
    <dbReference type="NCBI Taxonomy" id="172846"/>
    <lineage>
        <taxon>Eukaryota</taxon>
        <taxon>Metazoa</taxon>
        <taxon>Ecdysozoa</taxon>
        <taxon>Arthropoda</taxon>
        <taxon>Chelicerata</taxon>
        <taxon>Arachnida</taxon>
        <taxon>Araneae</taxon>
        <taxon>Araneomorphae</taxon>
        <taxon>Entelegynae</taxon>
        <taxon>Araneoidea</taxon>
        <taxon>Araneidae</taxon>
        <taxon>Caerostris</taxon>
    </lineage>
</organism>
<dbReference type="PANTHER" id="PTHR47535">
    <property type="entry name" value="MUSCLE-SPECIFIC PROTEIN 300 KDA, ISOFORM G"/>
    <property type="match status" value="1"/>
</dbReference>
<dbReference type="Pfam" id="PF00435">
    <property type="entry name" value="Spectrin"/>
    <property type="match status" value="1"/>
</dbReference>
<sequence>MRSSSETDDQAEFIKDLLAALKEAEERIESLETVLSEQTPCGNENETGPNYSRLLAACRSSIDVIQHLNQLFCERPSHGSCKASEEDIQNRAEGMLNRWEKIESATTEKEMRATENAKKWKHFMKELEDIEKWLLDSLDSQTTQSRTDADVEKFILILQKHKALISQISEKKETIVSLNLTGKKYISSAKVNFSDIEGKLKDINSHWDKLCCVAFEWQNRLQTEFLQSSEFCKTLSEMELWLEDSKEKVQSIDLSDECSIPLLHEQHTEMFALKQQLENCTQRVKTLLDIFSHLFQDKGDFSVSNKGVLEVQSRLHTILSLSQCLLLECSEILTSLSELLTSRMASQENARLFQQLTEDVEESPNRISRCCNFLLRVARASFPIQAVLLLLLGAAILLPKEEEEISCRLSNNFASSVNPMLHYPDGPPPV</sequence>
<evidence type="ECO:0000256" key="2">
    <source>
        <dbReference type="ARBA" id="ARBA00008619"/>
    </source>
</evidence>
<dbReference type="InterPro" id="IPR012315">
    <property type="entry name" value="KASH"/>
</dbReference>
<evidence type="ECO:0000256" key="5">
    <source>
        <dbReference type="ARBA" id="ARBA00022989"/>
    </source>
</evidence>
<accession>A0AAV4XXV4</accession>
<dbReference type="InterPro" id="IPR002017">
    <property type="entry name" value="Spectrin_repeat"/>
</dbReference>
<evidence type="ECO:0000313" key="11">
    <source>
        <dbReference type="Proteomes" id="UP001054945"/>
    </source>
</evidence>
<keyword evidence="11" id="KW-1185">Reference proteome</keyword>
<dbReference type="SMART" id="SM00150">
    <property type="entry name" value="SPEC"/>
    <property type="match status" value="2"/>
</dbReference>
<name>A0AAV4XXV4_CAEEX</name>
<keyword evidence="3 8" id="KW-0812">Transmembrane</keyword>
<protein>
    <submittedName>
        <fullName evidence="10">Nesprin-1</fullName>
    </submittedName>
</protein>
<evidence type="ECO:0000256" key="6">
    <source>
        <dbReference type="ARBA" id="ARBA00023136"/>
    </source>
</evidence>
<dbReference type="AlphaFoldDB" id="A0AAV4XXV4"/>
<dbReference type="Proteomes" id="UP001054945">
    <property type="component" value="Unassembled WGS sequence"/>
</dbReference>
<comment type="similarity">
    <text evidence="2">Belongs to the nesprin family.</text>
</comment>
<dbReference type="PANTHER" id="PTHR47535:SF1">
    <property type="entry name" value="NESPRIN-1"/>
    <property type="match status" value="1"/>
</dbReference>
<keyword evidence="6 8" id="KW-0472">Membrane</keyword>
<dbReference type="Pfam" id="PF10541">
    <property type="entry name" value="KASH"/>
    <property type="match status" value="1"/>
</dbReference>
<dbReference type="SUPFAM" id="SSF46966">
    <property type="entry name" value="Spectrin repeat"/>
    <property type="match status" value="2"/>
</dbReference>
<evidence type="ECO:0000313" key="10">
    <source>
        <dbReference type="EMBL" id="GIZ00013.1"/>
    </source>
</evidence>
<reference evidence="10 11" key="1">
    <citation type="submission" date="2021-06" db="EMBL/GenBank/DDBJ databases">
        <title>Caerostris extrusa draft genome.</title>
        <authorList>
            <person name="Kono N."/>
            <person name="Arakawa K."/>
        </authorList>
    </citation>
    <scope>NUCLEOTIDE SEQUENCE [LARGE SCALE GENOMIC DNA]</scope>
</reference>
<dbReference type="GO" id="GO:0051015">
    <property type="term" value="F:actin filament binding"/>
    <property type="evidence" value="ECO:0007669"/>
    <property type="project" value="TreeGrafter"/>
</dbReference>
<dbReference type="SMART" id="SM01249">
    <property type="entry name" value="KASH"/>
    <property type="match status" value="1"/>
</dbReference>
<proteinExistence type="inferred from homology"/>
<dbReference type="Gene3D" id="1.20.58.60">
    <property type="match status" value="1"/>
</dbReference>
<comment type="subcellular location">
    <subcellularLocation>
        <location evidence="1">Nucleus membrane</location>
    </subcellularLocation>
</comment>
<keyword evidence="4" id="KW-0677">Repeat</keyword>
<dbReference type="CDD" id="cd00176">
    <property type="entry name" value="SPEC"/>
    <property type="match status" value="1"/>
</dbReference>
<evidence type="ECO:0000256" key="3">
    <source>
        <dbReference type="ARBA" id="ARBA00022692"/>
    </source>
</evidence>
<keyword evidence="7" id="KW-0539">Nucleus</keyword>
<evidence type="ECO:0000256" key="4">
    <source>
        <dbReference type="ARBA" id="ARBA00022737"/>
    </source>
</evidence>
<dbReference type="InterPro" id="IPR018159">
    <property type="entry name" value="Spectrin/alpha-actinin"/>
</dbReference>
<dbReference type="PROSITE" id="PS51049">
    <property type="entry name" value="KASH"/>
    <property type="match status" value="1"/>
</dbReference>
<dbReference type="GO" id="GO:0005640">
    <property type="term" value="C:nuclear outer membrane"/>
    <property type="evidence" value="ECO:0007669"/>
    <property type="project" value="TreeGrafter"/>
</dbReference>
<evidence type="ECO:0000256" key="1">
    <source>
        <dbReference type="ARBA" id="ARBA00004126"/>
    </source>
</evidence>
<dbReference type="InterPro" id="IPR052403">
    <property type="entry name" value="LINC-complex_assoc"/>
</dbReference>
<feature type="topological domain" description="Perinuclear space" evidence="8">
    <location>
        <begin position="401"/>
        <end position="430"/>
    </location>
</feature>
<evidence type="ECO:0000256" key="7">
    <source>
        <dbReference type="ARBA" id="ARBA00023242"/>
    </source>
</evidence>
<keyword evidence="5" id="KW-1133">Transmembrane helix</keyword>
<dbReference type="GO" id="GO:0007097">
    <property type="term" value="P:nuclear migration"/>
    <property type="evidence" value="ECO:0007669"/>
    <property type="project" value="TreeGrafter"/>
</dbReference>
<comment type="caution">
    <text evidence="10">The sequence shown here is derived from an EMBL/GenBank/DDBJ whole genome shotgun (WGS) entry which is preliminary data.</text>
</comment>
<feature type="topological domain" description="Cytoplasmic" evidence="8">
    <location>
        <begin position="1"/>
        <end position="379"/>
    </location>
</feature>